<evidence type="ECO:0000259" key="2">
    <source>
        <dbReference type="Pfam" id="PF06580"/>
    </source>
</evidence>
<dbReference type="Proteomes" id="UP000461730">
    <property type="component" value="Unassembled WGS sequence"/>
</dbReference>
<evidence type="ECO:0000313" key="4">
    <source>
        <dbReference type="Proteomes" id="UP000461730"/>
    </source>
</evidence>
<accession>A0A7K1U047</accession>
<feature type="domain" description="Signal transduction histidine kinase internal region" evidence="2">
    <location>
        <begin position="418"/>
        <end position="497"/>
    </location>
</feature>
<name>A0A7K1U047_9BACT</name>
<keyword evidence="1" id="KW-0472">Membrane</keyword>
<keyword evidence="1" id="KW-0812">Transmembrane</keyword>
<dbReference type="SUPFAM" id="SSF48452">
    <property type="entry name" value="TPR-like"/>
    <property type="match status" value="1"/>
</dbReference>
<dbReference type="InterPro" id="IPR036890">
    <property type="entry name" value="HATPase_C_sf"/>
</dbReference>
<comment type="caution">
    <text evidence="3">The sequence shown here is derived from an EMBL/GenBank/DDBJ whole genome shotgun (WGS) entry which is preliminary data.</text>
</comment>
<reference evidence="3 4" key="1">
    <citation type="submission" date="2019-12" db="EMBL/GenBank/DDBJ databases">
        <title>Chitinophaga sp. strain ysch24 (GDMCC 1.1355), whole genome shotgun sequence.</title>
        <authorList>
            <person name="Zhang X."/>
        </authorList>
    </citation>
    <scope>NUCLEOTIDE SEQUENCE [LARGE SCALE GENOMIC DNA]</scope>
    <source>
        <strain evidence="4">ysch24</strain>
    </source>
</reference>
<dbReference type="SMART" id="SM00028">
    <property type="entry name" value="TPR"/>
    <property type="match status" value="3"/>
</dbReference>
<evidence type="ECO:0000256" key="1">
    <source>
        <dbReference type="SAM" id="Phobius"/>
    </source>
</evidence>
<dbReference type="SUPFAM" id="SSF55874">
    <property type="entry name" value="ATPase domain of HSP90 chaperone/DNA topoisomerase II/histidine kinase"/>
    <property type="match status" value="1"/>
</dbReference>
<dbReference type="Gene3D" id="3.30.565.10">
    <property type="entry name" value="Histidine kinase-like ATPase, C-terminal domain"/>
    <property type="match status" value="1"/>
</dbReference>
<dbReference type="InterPro" id="IPR011990">
    <property type="entry name" value="TPR-like_helical_dom_sf"/>
</dbReference>
<gene>
    <name evidence="3" type="ORF">GO493_05685</name>
</gene>
<sequence>MLRTLLLICMLLACRQQMPSSVKSDMTADSLASYMRGTINPIFNYNRTDSALPILDSLKPVVDRFNNYQTTCLWLRMVAIVKAAEGDLDSAQLLVQQAMDKAAKEDTTQRELLAAKIGMSSVLADKLEIDSAIEIAEEAYYLAHKIDRTALPLLTIKLSKLHMDAGNLPAARRYLEDGLRVSVKPAHRAVLTHELARYYEKINKIDSAIIILKQLEKDPRFFSPHFIATVQENLGAMYNANGQYDLALEYQLKGLAAAKKAHTDNSISYFNVGTTYGFLKQHEASINYLDTALLLAAEEENWSFQRRAMYTKATILKDIGKKEASWQALDSAYNLYRVELDSSIFHASKDIETRYQVKAKNDQITSLALINSMTKKTSYQQRIIIYVLACCVILGGFIGYMQIKRRQLQLKLKEATMQQQVLRSQMEPHYIFNTIAVAQAIVRSGDITRAKEFLSRFGRLLRLSLENARQSLVPLEAEIKALESYLALQAMQYPDKFTYSVEVYTEYEQDAVLIPPMLIQPFVENAILHGIHDLEHSGHVSVTVNRDNDMLICQIEDNGRGFDNGSQSQHKRSLSTAITQERLDILGKQTGKKADMEVVDKQMKGLGNGVLVKLKIPLRQPK</sequence>
<evidence type="ECO:0000313" key="3">
    <source>
        <dbReference type="EMBL" id="MVT07744.1"/>
    </source>
</evidence>
<dbReference type="GO" id="GO:0000155">
    <property type="term" value="F:phosphorelay sensor kinase activity"/>
    <property type="evidence" value="ECO:0007669"/>
    <property type="project" value="InterPro"/>
</dbReference>
<dbReference type="InterPro" id="IPR050640">
    <property type="entry name" value="Bact_2-comp_sensor_kinase"/>
</dbReference>
<dbReference type="EMBL" id="WRXN01000001">
    <property type="protein sequence ID" value="MVT07744.1"/>
    <property type="molecule type" value="Genomic_DNA"/>
</dbReference>
<dbReference type="GO" id="GO:0016020">
    <property type="term" value="C:membrane"/>
    <property type="evidence" value="ECO:0007669"/>
    <property type="project" value="InterPro"/>
</dbReference>
<protein>
    <submittedName>
        <fullName evidence="3">Tetratricopeptide repeat protein</fullName>
    </submittedName>
</protein>
<dbReference type="InterPro" id="IPR010559">
    <property type="entry name" value="Sig_transdc_His_kin_internal"/>
</dbReference>
<dbReference type="Gene3D" id="1.25.40.10">
    <property type="entry name" value="Tetratricopeptide repeat domain"/>
    <property type="match status" value="2"/>
</dbReference>
<dbReference type="RefSeq" id="WP_157305124.1">
    <property type="nucleotide sequence ID" value="NZ_WRXN01000001.1"/>
</dbReference>
<feature type="transmembrane region" description="Helical" evidence="1">
    <location>
        <begin position="383"/>
        <end position="403"/>
    </location>
</feature>
<dbReference type="AlphaFoldDB" id="A0A7K1U047"/>
<dbReference type="PANTHER" id="PTHR34220:SF9">
    <property type="entry name" value="SIGNAL TRANSDUCTION HISTIDINE KINASE INTERNAL REGION DOMAIN-CONTAINING PROTEIN"/>
    <property type="match status" value="1"/>
</dbReference>
<dbReference type="Pfam" id="PF06580">
    <property type="entry name" value="His_kinase"/>
    <property type="match status" value="1"/>
</dbReference>
<dbReference type="Pfam" id="PF13424">
    <property type="entry name" value="TPR_12"/>
    <property type="match status" value="1"/>
</dbReference>
<organism evidence="3 4">
    <name type="scientific">Chitinophaga tropicalis</name>
    <dbReference type="NCBI Taxonomy" id="2683588"/>
    <lineage>
        <taxon>Bacteria</taxon>
        <taxon>Pseudomonadati</taxon>
        <taxon>Bacteroidota</taxon>
        <taxon>Chitinophagia</taxon>
        <taxon>Chitinophagales</taxon>
        <taxon>Chitinophagaceae</taxon>
        <taxon>Chitinophaga</taxon>
    </lineage>
</organism>
<keyword evidence="4" id="KW-1185">Reference proteome</keyword>
<proteinExistence type="predicted"/>
<dbReference type="PANTHER" id="PTHR34220">
    <property type="entry name" value="SENSOR HISTIDINE KINASE YPDA"/>
    <property type="match status" value="1"/>
</dbReference>
<keyword evidence="1" id="KW-1133">Transmembrane helix</keyword>
<dbReference type="InterPro" id="IPR019734">
    <property type="entry name" value="TPR_rpt"/>
</dbReference>